<dbReference type="EMBL" id="BGPR01083184">
    <property type="protein sequence ID" value="GBL90234.1"/>
    <property type="molecule type" value="Genomic_DNA"/>
</dbReference>
<evidence type="ECO:0000313" key="5">
    <source>
        <dbReference type="Proteomes" id="UP000499080"/>
    </source>
</evidence>
<evidence type="ECO:0000256" key="1">
    <source>
        <dbReference type="SAM" id="MobiDB-lite"/>
    </source>
</evidence>
<dbReference type="Proteomes" id="UP000499080">
    <property type="component" value="Unassembled WGS sequence"/>
</dbReference>
<feature type="compositionally biased region" description="Basic residues" evidence="1">
    <location>
        <begin position="101"/>
        <end position="110"/>
    </location>
</feature>
<dbReference type="EMBL" id="BGPR01010100">
    <property type="protein sequence ID" value="GBN44242.1"/>
    <property type="molecule type" value="Genomic_DNA"/>
</dbReference>
<feature type="compositionally biased region" description="Basic residues" evidence="1">
    <location>
        <begin position="78"/>
        <end position="94"/>
    </location>
</feature>
<dbReference type="AlphaFoldDB" id="A0A4Y2BGG5"/>
<evidence type="ECO:0000313" key="2">
    <source>
        <dbReference type="EMBL" id="GBL90234.1"/>
    </source>
</evidence>
<evidence type="ECO:0000313" key="3">
    <source>
        <dbReference type="EMBL" id="GBL90257.1"/>
    </source>
</evidence>
<accession>A0A4Y2BGG5</accession>
<sequence length="110" mass="12793">MLGYRWRWLRGRLAQLLPVAGLLFVNKSVFGGDLEKRGGRIMKNGRKFVACEDLVQRVGPSGWRDGGDFRLFPELKTRRTALPRQRRASRRPRSGRTALPHQRRASRRPR</sequence>
<organism evidence="2 5">
    <name type="scientific">Araneus ventricosus</name>
    <name type="common">Orbweaver spider</name>
    <name type="synonym">Epeira ventricosa</name>
    <dbReference type="NCBI Taxonomy" id="182803"/>
    <lineage>
        <taxon>Eukaryota</taxon>
        <taxon>Metazoa</taxon>
        <taxon>Ecdysozoa</taxon>
        <taxon>Arthropoda</taxon>
        <taxon>Chelicerata</taxon>
        <taxon>Arachnida</taxon>
        <taxon>Araneae</taxon>
        <taxon>Araneomorphae</taxon>
        <taxon>Entelegynae</taxon>
        <taxon>Araneoidea</taxon>
        <taxon>Araneidae</taxon>
        <taxon>Araneus</taxon>
    </lineage>
</organism>
<name>A0A4Y2BGG5_ARAVE</name>
<feature type="non-terminal residue" evidence="2">
    <location>
        <position position="110"/>
    </location>
</feature>
<gene>
    <name evidence="4" type="ORF">AVEN_108636_1</name>
    <name evidence="3" type="ORF">AVEN_20507_1</name>
    <name evidence="2" type="ORF">AVEN_6964_1</name>
</gene>
<comment type="caution">
    <text evidence="2">The sequence shown here is derived from an EMBL/GenBank/DDBJ whole genome shotgun (WGS) entry which is preliminary data.</text>
</comment>
<proteinExistence type="predicted"/>
<feature type="region of interest" description="Disordered" evidence="1">
    <location>
        <begin position="74"/>
        <end position="110"/>
    </location>
</feature>
<dbReference type="EMBL" id="BGPR01083188">
    <property type="protein sequence ID" value="GBL90257.1"/>
    <property type="molecule type" value="Genomic_DNA"/>
</dbReference>
<reference evidence="2 5" key="1">
    <citation type="journal article" date="2019" name="Sci. Rep.">
        <title>Orb-weaving spider Araneus ventricosus genome elucidates the spidroin gene catalogue.</title>
        <authorList>
            <person name="Kono N."/>
            <person name="Nakamura H."/>
            <person name="Ohtoshi R."/>
            <person name="Moran D.A.P."/>
            <person name="Shinohara A."/>
            <person name="Yoshida Y."/>
            <person name="Fujiwara M."/>
            <person name="Mori M."/>
            <person name="Tomita M."/>
            <person name="Arakawa K."/>
        </authorList>
    </citation>
    <scope>NUCLEOTIDE SEQUENCE [LARGE SCALE GENOMIC DNA]</scope>
</reference>
<protein>
    <submittedName>
        <fullName evidence="2">Uncharacterized protein</fullName>
    </submittedName>
</protein>
<evidence type="ECO:0000313" key="4">
    <source>
        <dbReference type="EMBL" id="GBN44242.1"/>
    </source>
</evidence>
<keyword evidence="5" id="KW-1185">Reference proteome</keyword>